<comment type="caution">
    <text evidence="2">The sequence shown here is derived from an EMBL/GenBank/DDBJ whole genome shotgun (WGS) entry which is preliminary data.</text>
</comment>
<organism evidence="2 3">
    <name type="scientific">Uliginosibacterium sediminicola</name>
    <dbReference type="NCBI Taxonomy" id="2024550"/>
    <lineage>
        <taxon>Bacteria</taxon>
        <taxon>Pseudomonadati</taxon>
        <taxon>Pseudomonadota</taxon>
        <taxon>Betaproteobacteria</taxon>
        <taxon>Rhodocyclales</taxon>
        <taxon>Zoogloeaceae</taxon>
        <taxon>Uliginosibacterium</taxon>
    </lineage>
</organism>
<accession>A0ABU9YZS6</accession>
<dbReference type="PANTHER" id="PTHR45947:SF3">
    <property type="entry name" value="SULFOQUINOVOSYL TRANSFERASE SQD2"/>
    <property type="match status" value="1"/>
</dbReference>
<dbReference type="RefSeq" id="WP_345920006.1">
    <property type="nucleotide sequence ID" value="NZ_JBDIVE010000006.1"/>
</dbReference>
<evidence type="ECO:0000313" key="3">
    <source>
        <dbReference type="Proteomes" id="UP001410394"/>
    </source>
</evidence>
<dbReference type="InterPro" id="IPR050194">
    <property type="entry name" value="Glycosyltransferase_grp1"/>
</dbReference>
<evidence type="ECO:0000259" key="1">
    <source>
        <dbReference type="Pfam" id="PF13579"/>
    </source>
</evidence>
<proteinExistence type="predicted"/>
<dbReference type="EMBL" id="JBDIVE010000006">
    <property type="protein sequence ID" value="MEN3069234.1"/>
    <property type="molecule type" value="Genomic_DNA"/>
</dbReference>
<gene>
    <name evidence="2" type="ORF">ABDB84_12155</name>
</gene>
<dbReference type="NCBIfam" id="NF007640">
    <property type="entry name" value="PRK10307.1"/>
    <property type="match status" value="1"/>
</dbReference>
<sequence>MKILIYGINFAPELTGIGKYTGEMADWLTKQGHEVRVVTAPPYYPAWRVDSPYSATRYHKEIRHPASLLPATDAIYSNFEIKNKSLLAVTDSPVASEQNSGYQVWRCPLWIPRAVNGLKRLLHLASFAATSFPIMLCQALWRPDVVWMAAPALMCAPGAWLTARLAGAKAVIHIQDYEVDAAFQLGLLSNPVARRLALRCERFLLRRFDLVSTISGRMQQLALKKGVDKARLMFFPNWVDLAAIGSIAELAGPRKAIDSYRLELGISSDAVVALYSGNMGMKQGLEVLPQAATLLAQSHPDVIFVFCGQGAGKAALDIQCKGLSNVRLLPLQPLARLGELLSMADIHLLPQRADAADLVMPSKLTGMLASGRPVIATAAAGTELADVVASCGLIVPPENPKALADAVVRLSSDGALRQQLGRSGRRYAEQNLDVQVVLRRFEQTLHCITGAAGR</sequence>
<dbReference type="CDD" id="cd03794">
    <property type="entry name" value="GT4_WbuB-like"/>
    <property type="match status" value="1"/>
</dbReference>
<dbReference type="SUPFAM" id="SSF53756">
    <property type="entry name" value="UDP-Glycosyltransferase/glycogen phosphorylase"/>
    <property type="match status" value="1"/>
</dbReference>
<dbReference type="Proteomes" id="UP001410394">
    <property type="component" value="Unassembled WGS sequence"/>
</dbReference>
<dbReference type="Pfam" id="PF13579">
    <property type="entry name" value="Glyco_trans_4_4"/>
    <property type="match status" value="1"/>
</dbReference>
<name>A0ABU9YZS6_9RHOO</name>
<dbReference type="InterPro" id="IPR028098">
    <property type="entry name" value="Glyco_trans_4-like_N"/>
</dbReference>
<dbReference type="Gene3D" id="3.40.50.2000">
    <property type="entry name" value="Glycogen Phosphorylase B"/>
    <property type="match status" value="2"/>
</dbReference>
<feature type="domain" description="Glycosyltransferase subfamily 4-like N-terminal" evidence="1">
    <location>
        <begin position="15"/>
        <end position="238"/>
    </location>
</feature>
<reference evidence="2 3" key="1">
    <citation type="journal article" date="2018" name="Int. J. Syst. Evol. Microbiol.">
        <title>Uliginosibacterium sediminicola sp. nov., isolated from freshwater sediment.</title>
        <authorList>
            <person name="Hwang W.M."/>
            <person name="Kim S.M."/>
            <person name="Kang K."/>
            <person name="Ahn T.Y."/>
        </authorList>
    </citation>
    <scope>NUCLEOTIDE SEQUENCE [LARGE SCALE GENOMIC DNA]</scope>
    <source>
        <strain evidence="2 3">M1-21</strain>
    </source>
</reference>
<dbReference type="PANTHER" id="PTHR45947">
    <property type="entry name" value="SULFOQUINOVOSYL TRANSFERASE SQD2"/>
    <property type="match status" value="1"/>
</dbReference>
<evidence type="ECO:0000313" key="2">
    <source>
        <dbReference type="EMBL" id="MEN3069234.1"/>
    </source>
</evidence>
<dbReference type="Pfam" id="PF13692">
    <property type="entry name" value="Glyco_trans_1_4"/>
    <property type="match status" value="1"/>
</dbReference>
<keyword evidence="3" id="KW-1185">Reference proteome</keyword>
<protein>
    <submittedName>
        <fullName evidence="2">Glycosyltransferase WbuB</fullName>
    </submittedName>
</protein>